<dbReference type="PANTHER" id="PTHR12935:SF0">
    <property type="entry name" value="GAMMA-GLUTAMYLCYCLOTRANSFERASE"/>
    <property type="match status" value="1"/>
</dbReference>
<protein>
    <recommendedName>
        <fullName evidence="1">gamma-glutamylcyclotransferase</fullName>
        <ecNumber evidence="1">4.3.2.9</ecNumber>
    </recommendedName>
</protein>
<dbReference type="InterPro" id="IPR017939">
    <property type="entry name" value="G-Glutamylcylcotransferase"/>
</dbReference>
<dbReference type="CDD" id="cd06661">
    <property type="entry name" value="GGCT_like"/>
    <property type="match status" value="1"/>
</dbReference>
<dbReference type="PANTHER" id="PTHR12935">
    <property type="entry name" value="GAMMA-GLUTAMYLCYCLOTRANSFERASE"/>
    <property type="match status" value="1"/>
</dbReference>
<feature type="region of interest" description="Disordered" evidence="3">
    <location>
        <begin position="1"/>
        <end position="22"/>
    </location>
</feature>
<dbReference type="Proteomes" id="UP000799302">
    <property type="component" value="Unassembled WGS sequence"/>
</dbReference>
<feature type="compositionally biased region" description="Basic residues" evidence="3">
    <location>
        <begin position="289"/>
        <end position="299"/>
    </location>
</feature>
<name>A0A6A6UAG9_9PEZI</name>
<dbReference type="InterPro" id="IPR036568">
    <property type="entry name" value="GGCT-like_sf"/>
</dbReference>
<dbReference type="EMBL" id="MU004235">
    <property type="protein sequence ID" value="KAF2669259.1"/>
    <property type="molecule type" value="Genomic_DNA"/>
</dbReference>
<gene>
    <name evidence="5" type="ORF">BT63DRAFT_439964</name>
</gene>
<organism evidence="5 6">
    <name type="scientific">Microthyrium microscopicum</name>
    <dbReference type="NCBI Taxonomy" id="703497"/>
    <lineage>
        <taxon>Eukaryota</taxon>
        <taxon>Fungi</taxon>
        <taxon>Dikarya</taxon>
        <taxon>Ascomycota</taxon>
        <taxon>Pezizomycotina</taxon>
        <taxon>Dothideomycetes</taxon>
        <taxon>Dothideomycetes incertae sedis</taxon>
        <taxon>Microthyriales</taxon>
        <taxon>Microthyriaceae</taxon>
        <taxon>Microthyrium</taxon>
    </lineage>
</organism>
<reference evidence="5" key="1">
    <citation type="journal article" date="2020" name="Stud. Mycol.">
        <title>101 Dothideomycetes genomes: a test case for predicting lifestyles and emergence of pathogens.</title>
        <authorList>
            <person name="Haridas S."/>
            <person name="Albert R."/>
            <person name="Binder M."/>
            <person name="Bloem J."/>
            <person name="Labutti K."/>
            <person name="Salamov A."/>
            <person name="Andreopoulos B."/>
            <person name="Baker S."/>
            <person name="Barry K."/>
            <person name="Bills G."/>
            <person name="Bluhm B."/>
            <person name="Cannon C."/>
            <person name="Castanera R."/>
            <person name="Culley D."/>
            <person name="Daum C."/>
            <person name="Ezra D."/>
            <person name="Gonzalez J."/>
            <person name="Henrissat B."/>
            <person name="Kuo A."/>
            <person name="Liang C."/>
            <person name="Lipzen A."/>
            <person name="Lutzoni F."/>
            <person name="Magnuson J."/>
            <person name="Mondo S."/>
            <person name="Nolan M."/>
            <person name="Ohm R."/>
            <person name="Pangilinan J."/>
            <person name="Park H.-J."/>
            <person name="Ramirez L."/>
            <person name="Alfaro M."/>
            <person name="Sun H."/>
            <person name="Tritt A."/>
            <person name="Yoshinaga Y."/>
            <person name="Zwiers L.-H."/>
            <person name="Turgeon B."/>
            <person name="Goodwin S."/>
            <person name="Spatafora J."/>
            <person name="Crous P."/>
            <person name="Grigoriev I."/>
        </authorList>
    </citation>
    <scope>NUCLEOTIDE SEQUENCE</scope>
    <source>
        <strain evidence="5">CBS 115976</strain>
    </source>
</reference>
<dbReference type="EC" id="4.3.2.9" evidence="1"/>
<sequence>MSIPHLSLPEDLRGSASRSPSPAPRFAGTLYFGYGSNLWQHQVAIRCPNARFVGIGRLRHWSWQINEKGYANVVQLPKAPELDDDISRWLGPLIGDHHSQDLRPDSNQRTYGMVYELTDEDVNNMDRFDDVPNCYVKEEAEIELWQRKEGQTGKLDILRRGKRVRVMFYCDRTHVTPSPDTIFRAYSYKMNQGIIDALGEGIPEGYINKCVRPFVPAVETSAVEETIQGWMDSGLDIKKVVEKLEDRLAAISIKEETNTVVSKESLQSFLQSEVPSSAGAKGSDGQKSPPRRRALSSRW</sequence>
<evidence type="ECO:0000313" key="6">
    <source>
        <dbReference type="Proteomes" id="UP000799302"/>
    </source>
</evidence>
<dbReference type="OrthoDB" id="2924818at2759"/>
<feature type="region of interest" description="Disordered" evidence="3">
    <location>
        <begin position="272"/>
        <end position="299"/>
    </location>
</feature>
<evidence type="ECO:0000259" key="4">
    <source>
        <dbReference type="Pfam" id="PF06094"/>
    </source>
</evidence>
<keyword evidence="2" id="KW-0456">Lyase</keyword>
<dbReference type="AlphaFoldDB" id="A0A6A6UAG9"/>
<dbReference type="GO" id="GO:0003839">
    <property type="term" value="F:gamma-glutamylcyclotransferase activity"/>
    <property type="evidence" value="ECO:0007669"/>
    <property type="project" value="UniProtKB-EC"/>
</dbReference>
<accession>A0A6A6UAG9</accession>
<feature type="domain" description="Gamma-glutamylcyclotransferase AIG2-like" evidence="4">
    <location>
        <begin position="104"/>
        <end position="150"/>
    </location>
</feature>
<evidence type="ECO:0000313" key="5">
    <source>
        <dbReference type="EMBL" id="KAF2669259.1"/>
    </source>
</evidence>
<dbReference type="Pfam" id="PF06094">
    <property type="entry name" value="GGACT"/>
    <property type="match status" value="1"/>
</dbReference>
<dbReference type="SUPFAM" id="SSF110857">
    <property type="entry name" value="Gamma-glutamyl cyclotransferase-like"/>
    <property type="match status" value="1"/>
</dbReference>
<proteinExistence type="predicted"/>
<dbReference type="InterPro" id="IPR013024">
    <property type="entry name" value="GGCT-like"/>
</dbReference>
<evidence type="ECO:0000256" key="2">
    <source>
        <dbReference type="ARBA" id="ARBA00023239"/>
    </source>
</evidence>
<evidence type="ECO:0000256" key="3">
    <source>
        <dbReference type="SAM" id="MobiDB-lite"/>
    </source>
</evidence>
<keyword evidence="6" id="KW-1185">Reference proteome</keyword>
<dbReference type="InterPro" id="IPR009288">
    <property type="entry name" value="AIG2-like_dom"/>
</dbReference>
<evidence type="ECO:0000256" key="1">
    <source>
        <dbReference type="ARBA" id="ARBA00012346"/>
    </source>
</evidence>
<dbReference type="Gene3D" id="3.10.490.10">
    <property type="entry name" value="Gamma-glutamyl cyclotransferase-like"/>
    <property type="match status" value="1"/>
</dbReference>